<proteinExistence type="predicted"/>
<evidence type="ECO:0000313" key="2">
    <source>
        <dbReference type="Proteomes" id="UP000829398"/>
    </source>
</evidence>
<protein>
    <submittedName>
        <fullName evidence="1">Cyclin-D6-1</fullName>
    </submittedName>
</protein>
<dbReference type="Proteomes" id="UP000829398">
    <property type="component" value="Chromosome 2"/>
</dbReference>
<gene>
    <name evidence="1" type="ORF">KPL71_004299</name>
</gene>
<organism evidence="1 2">
    <name type="scientific">Citrus sinensis</name>
    <name type="common">Sweet orange</name>
    <name type="synonym">Citrus aurantium var. sinensis</name>
    <dbReference type="NCBI Taxonomy" id="2711"/>
    <lineage>
        <taxon>Eukaryota</taxon>
        <taxon>Viridiplantae</taxon>
        <taxon>Streptophyta</taxon>
        <taxon>Embryophyta</taxon>
        <taxon>Tracheophyta</taxon>
        <taxon>Spermatophyta</taxon>
        <taxon>Magnoliopsida</taxon>
        <taxon>eudicotyledons</taxon>
        <taxon>Gunneridae</taxon>
        <taxon>Pentapetalae</taxon>
        <taxon>rosids</taxon>
        <taxon>malvids</taxon>
        <taxon>Sapindales</taxon>
        <taxon>Rutaceae</taxon>
        <taxon>Aurantioideae</taxon>
        <taxon>Citrus</taxon>
    </lineage>
</organism>
<accession>A0ACB8N4C9</accession>
<comment type="caution">
    <text evidence="1">The sequence shown here is derived from an EMBL/GenBank/DDBJ whole genome shotgun (WGS) entry which is preliminary data.</text>
</comment>
<dbReference type="EMBL" id="CM039171">
    <property type="protein sequence ID" value="KAH9792825.1"/>
    <property type="molecule type" value="Genomic_DNA"/>
</dbReference>
<reference evidence="2" key="1">
    <citation type="journal article" date="2023" name="Hortic. Res.">
        <title>A chromosome-level phased genome enabling allele-level studies in sweet orange: a case study on citrus Huanglongbing tolerance.</title>
        <authorList>
            <person name="Wu B."/>
            <person name="Yu Q."/>
            <person name="Deng Z."/>
            <person name="Duan Y."/>
            <person name="Luo F."/>
            <person name="Gmitter F. Jr."/>
        </authorList>
    </citation>
    <scope>NUCLEOTIDE SEQUENCE [LARGE SCALE GENOMIC DNA]</scope>
    <source>
        <strain evidence="2">cv. Valencia</strain>
    </source>
</reference>
<keyword evidence="2" id="KW-1185">Reference proteome</keyword>
<evidence type="ECO:0000313" key="1">
    <source>
        <dbReference type="EMBL" id="KAH9792825.1"/>
    </source>
</evidence>
<name>A0ACB8N4C9_CITSI</name>
<sequence length="364" mass="41900">MDFSLENPFTNFHELFNDDDEDSTETILESLFLVESDHMPSKSYIKTLKDRDLYNSLRSRAVSSILQVNLALMLALSLSILLFLWVLIYFIFNVLLQFSCKFDPFLSYLAVNYMDRYLSSQEMPQPKPWKLRLLAVSCFSLAAKMRQIEFSYTQFQADGDLIFDTQTIQRMECLILGALKWRMRSITPFTFLSFFISLFKLKDLTVQRALKTRASEVIFQAQIDIIEFKPSIIAASALLFASRELFPLQFHCFRKAISNCPYVNKENLLRCYNAMQDTSMDDEYESEIDLVSSSYTPVNVLDCRVSSSGSDKTNVTTTDTKATSSSSDSSTTSTKLSPERDTKRRKLSSYRNNHSIQLSQTQQC</sequence>